<dbReference type="AlphaFoldDB" id="A0A1B6K9B8"/>
<feature type="non-terminal residue" evidence="1">
    <location>
        <position position="1"/>
    </location>
</feature>
<dbReference type="EMBL" id="GEBQ01031931">
    <property type="protein sequence ID" value="JAT08046.1"/>
    <property type="molecule type" value="Transcribed_RNA"/>
</dbReference>
<reference evidence="1" key="1">
    <citation type="submission" date="2015-11" db="EMBL/GenBank/DDBJ databases">
        <title>De novo transcriptome assembly of four potential Pierce s Disease insect vectors from Arizona vineyards.</title>
        <authorList>
            <person name="Tassone E.E."/>
        </authorList>
    </citation>
    <scope>NUCLEOTIDE SEQUENCE</scope>
</reference>
<proteinExistence type="predicted"/>
<accession>A0A1B6K9B8</accession>
<evidence type="ECO:0000313" key="1">
    <source>
        <dbReference type="EMBL" id="JAT08046.1"/>
    </source>
</evidence>
<name>A0A1B6K9B8_9HEMI</name>
<feature type="non-terminal residue" evidence="1">
    <location>
        <position position="171"/>
    </location>
</feature>
<organism evidence="1">
    <name type="scientific">Graphocephala atropunctata</name>
    <dbReference type="NCBI Taxonomy" id="36148"/>
    <lineage>
        <taxon>Eukaryota</taxon>
        <taxon>Metazoa</taxon>
        <taxon>Ecdysozoa</taxon>
        <taxon>Arthropoda</taxon>
        <taxon>Hexapoda</taxon>
        <taxon>Insecta</taxon>
        <taxon>Pterygota</taxon>
        <taxon>Neoptera</taxon>
        <taxon>Paraneoptera</taxon>
        <taxon>Hemiptera</taxon>
        <taxon>Auchenorrhyncha</taxon>
        <taxon>Membracoidea</taxon>
        <taxon>Cicadellidae</taxon>
        <taxon>Cicadellinae</taxon>
        <taxon>Cicadellini</taxon>
        <taxon>Graphocephala</taxon>
    </lineage>
</organism>
<gene>
    <name evidence="1" type="ORF">g.9893</name>
</gene>
<sequence>ILDTMTGQLQDRFSKQSLAIMTQMPLFSHDGLVKMDDNIKSTMVEELCDFYHCDGNETVAELQCFSSVYKASHHNIDISDLVPKTKNTSIIKKDINSSDIFDPEGSNNEEEIDYEEEENVTTTVELWIKRGFIKPFRCLQQLSGFPNLNKLYKILLPLSVTSCSAERAMSR</sequence>
<protein>
    <submittedName>
        <fullName evidence="1">Uncharacterized protein</fullName>
    </submittedName>
</protein>